<name>A0A650CL97_9CREN</name>
<dbReference type="KEGG" id="sazo:D1868_00650"/>
<sequence>MGFQPFGYPNGPMSNSSGMANIMMCMQPVGLGGKQQMIPTQYPVNLQYVVQQVTMYLMSQGFQVYPMTGQNVAIIQAQHTSLLGYLTGSNKAYTIRICQGPNYVMVETGMTDLLQDMLPLLASGGIAVLSDEDLHNKLLTLLGGAGAAYDVYNIAKDLMQEDQIMNIVMMAVMSAPPLYPV</sequence>
<keyword evidence="2" id="KW-1185">Reference proteome</keyword>
<accession>A0A650CL97</accession>
<evidence type="ECO:0000313" key="2">
    <source>
        <dbReference type="Proteomes" id="UP000423396"/>
    </source>
</evidence>
<gene>
    <name evidence="1" type="ORF">D1868_00650</name>
</gene>
<proteinExistence type="predicted"/>
<dbReference type="GeneID" id="68929928"/>
<dbReference type="RefSeq" id="WP_156004836.1">
    <property type="nucleotide sequence ID" value="NZ_CP045483.1"/>
</dbReference>
<reference evidence="1 2" key="1">
    <citation type="submission" date="2019-10" db="EMBL/GenBank/DDBJ databases">
        <title>Genome Sequences from Six Type Strain Members of the Archaeal Family Sulfolobaceae: Acidianus ambivalens, Acidianus infernus, Metallosphaera prunae, Stygiolobus azoricus, Sulfolobus metallicus, and Sulfurisphaera ohwakuensis.</title>
        <authorList>
            <person name="Counts J.A."/>
            <person name="Kelly R.M."/>
        </authorList>
    </citation>
    <scope>NUCLEOTIDE SEQUENCE [LARGE SCALE GENOMIC DNA]</scope>
    <source>
        <strain evidence="1 2">FC6</strain>
    </source>
</reference>
<dbReference type="EMBL" id="CP045483">
    <property type="protein sequence ID" value="QGR18651.1"/>
    <property type="molecule type" value="Genomic_DNA"/>
</dbReference>
<evidence type="ECO:0000313" key="1">
    <source>
        <dbReference type="EMBL" id="QGR18651.1"/>
    </source>
</evidence>
<protein>
    <submittedName>
        <fullName evidence="1">Uncharacterized protein</fullName>
    </submittedName>
</protein>
<dbReference type="AlphaFoldDB" id="A0A650CL97"/>
<organism evidence="1 2">
    <name type="scientific">Stygiolobus azoricus</name>
    <dbReference type="NCBI Taxonomy" id="41675"/>
    <lineage>
        <taxon>Archaea</taxon>
        <taxon>Thermoproteota</taxon>
        <taxon>Thermoprotei</taxon>
        <taxon>Sulfolobales</taxon>
        <taxon>Sulfolobaceae</taxon>
        <taxon>Stygiolobus</taxon>
    </lineage>
</organism>
<dbReference type="Proteomes" id="UP000423396">
    <property type="component" value="Chromosome"/>
</dbReference>